<feature type="signal peptide" evidence="1">
    <location>
        <begin position="1"/>
        <end position="22"/>
    </location>
</feature>
<gene>
    <name evidence="2" type="ORF">NP165_16235</name>
</gene>
<feature type="chain" id="PRO_5046132726" evidence="1">
    <location>
        <begin position="23"/>
        <end position="418"/>
    </location>
</feature>
<evidence type="ECO:0000313" key="3">
    <source>
        <dbReference type="Proteomes" id="UP001058602"/>
    </source>
</evidence>
<dbReference type="Proteomes" id="UP001058602">
    <property type="component" value="Chromosome 2"/>
</dbReference>
<protein>
    <submittedName>
        <fullName evidence="2">Outer membrane beta-barrel protein</fullName>
    </submittedName>
</protein>
<organism evidence="2 3">
    <name type="scientific">Vibrio japonicus</name>
    <dbReference type="NCBI Taxonomy" id="1824638"/>
    <lineage>
        <taxon>Bacteria</taxon>
        <taxon>Pseudomonadati</taxon>
        <taxon>Pseudomonadota</taxon>
        <taxon>Gammaproteobacteria</taxon>
        <taxon>Vibrionales</taxon>
        <taxon>Vibrionaceae</taxon>
        <taxon>Vibrio</taxon>
    </lineage>
</organism>
<dbReference type="Pfam" id="PF10082">
    <property type="entry name" value="BBP2_2"/>
    <property type="match status" value="1"/>
</dbReference>
<proteinExistence type="predicted"/>
<sequence length="418" mass="47414">MNKPQLSILAVLLTSCFHSAQASESNGYITESGLKLVPILDSRFEYNDNIGRYSDAKAPESSSVFVLEPGISVESDRGGNQYSVAYQLSSGTYLDSSDDNYIDHTLSTNNFIRLNSRNGVALNYSYQYSHEERGTGLLAGDELSTATDEPVKFAIHNVNGTYVYGSEQAKGRVELTLGYEDREYKNYRDTQLPGIGRVSTKHKDHRELSGALAFYYRVMPATSLIFEVDTIERRYDLNDPITDLSQDSVDIFYLLGATWEATGKTTGKLRLGLQDKSYDESTKEDFQGFSWDLDVIWKPVKHSTVTLSGAQRARDSDQGTVYYVDEKSLYAGWKHYWLNNFYSNLSVQLRDDDYSNSQRFGQQLKRDDELFKSGINFGYEIFEHADISLGWNYENNDSSLESNNYKQNVMFISANANF</sequence>
<name>A0ABY5LQW9_9VIBR</name>
<accession>A0ABY5LQW9</accession>
<reference evidence="2" key="1">
    <citation type="submission" date="2022-07" db="EMBL/GenBank/DDBJ databases">
        <title>Complete genome of Vibrio japonicus strain JCM 31412T and phylogenomic assessment of the Nereis clade of the genus Vibrio.</title>
        <authorList>
            <person name="Shlafstein M.D."/>
            <person name="Emsley S.A."/>
            <person name="Ushijima B."/>
            <person name="Videau P."/>
            <person name="Saw J.H."/>
        </authorList>
    </citation>
    <scope>NUCLEOTIDE SEQUENCE</scope>
    <source>
        <strain evidence="2">JCM 31412</strain>
    </source>
</reference>
<evidence type="ECO:0000256" key="1">
    <source>
        <dbReference type="SAM" id="SignalP"/>
    </source>
</evidence>
<dbReference type="RefSeq" id="WP_257086792.1">
    <property type="nucleotide sequence ID" value="NZ_CP102097.1"/>
</dbReference>
<keyword evidence="1" id="KW-0732">Signal</keyword>
<dbReference type="EMBL" id="CP102097">
    <property type="protein sequence ID" value="UUM33094.1"/>
    <property type="molecule type" value="Genomic_DNA"/>
</dbReference>
<keyword evidence="3" id="KW-1185">Reference proteome</keyword>
<evidence type="ECO:0000313" key="2">
    <source>
        <dbReference type="EMBL" id="UUM33094.1"/>
    </source>
</evidence>
<dbReference type="InterPro" id="IPR018759">
    <property type="entry name" value="BBP2_2"/>
</dbReference>
<dbReference type="PROSITE" id="PS51257">
    <property type="entry name" value="PROKAR_LIPOPROTEIN"/>
    <property type="match status" value="1"/>
</dbReference>